<keyword evidence="3" id="KW-1185">Reference proteome</keyword>
<feature type="region of interest" description="Disordered" evidence="1">
    <location>
        <begin position="16"/>
        <end position="51"/>
    </location>
</feature>
<feature type="compositionally biased region" description="Polar residues" evidence="1">
    <location>
        <begin position="405"/>
        <end position="419"/>
    </location>
</feature>
<dbReference type="AlphaFoldDB" id="A0A9N9MLX8"/>
<gene>
    <name evidence="2" type="ORF">CEUTPL_LOCUS7962</name>
</gene>
<reference evidence="2" key="1">
    <citation type="submission" date="2022-01" db="EMBL/GenBank/DDBJ databases">
        <authorList>
            <person name="King R."/>
        </authorList>
    </citation>
    <scope>NUCLEOTIDE SEQUENCE</scope>
</reference>
<evidence type="ECO:0000256" key="1">
    <source>
        <dbReference type="SAM" id="MobiDB-lite"/>
    </source>
</evidence>
<organism evidence="2 3">
    <name type="scientific">Ceutorhynchus assimilis</name>
    <name type="common">cabbage seed weevil</name>
    <dbReference type="NCBI Taxonomy" id="467358"/>
    <lineage>
        <taxon>Eukaryota</taxon>
        <taxon>Metazoa</taxon>
        <taxon>Ecdysozoa</taxon>
        <taxon>Arthropoda</taxon>
        <taxon>Hexapoda</taxon>
        <taxon>Insecta</taxon>
        <taxon>Pterygota</taxon>
        <taxon>Neoptera</taxon>
        <taxon>Endopterygota</taxon>
        <taxon>Coleoptera</taxon>
        <taxon>Polyphaga</taxon>
        <taxon>Cucujiformia</taxon>
        <taxon>Curculionidae</taxon>
        <taxon>Ceutorhynchinae</taxon>
        <taxon>Ceutorhynchus</taxon>
    </lineage>
</organism>
<dbReference type="OrthoDB" id="6497308at2759"/>
<accession>A0A9N9MLX8</accession>
<name>A0A9N9MLX8_9CUCU</name>
<feature type="region of interest" description="Disordered" evidence="1">
    <location>
        <begin position="391"/>
        <end position="493"/>
    </location>
</feature>
<dbReference type="EMBL" id="OU892280">
    <property type="protein sequence ID" value="CAG9767397.1"/>
    <property type="molecule type" value="Genomic_DNA"/>
</dbReference>
<protein>
    <submittedName>
        <fullName evidence="2">Uncharacterized protein</fullName>
    </submittedName>
</protein>
<proteinExistence type="predicted"/>
<evidence type="ECO:0000313" key="2">
    <source>
        <dbReference type="EMBL" id="CAG9767397.1"/>
    </source>
</evidence>
<evidence type="ECO:0000313" key="3">
    <source>
        <dbReference type="Proteomes" id="UP001152799"/>
    </source>
</evidence>
<feature type="compositionally biased region" description="Polar residues" evidence="1">
    <location>
        <begin position="443"/>
        <end position="481"/>
    </location>
</feature>
<dbReference type="Proteomes" id="UP001152799">
    <property type="component" value="Chromosome 4"/>
</dbReference>
<sequence length="624" mass="70728">MRIRISNTYYPMSVEESEMLDLKPERQPEPPTKTPQVPFVPQQIEKPPTEDVPAAPLAGKFGWTSNEETFRPLPFVTRDSERFIAKKICETDWFLCPNAITTSEEYFRVYKMTSSEATTYNEVNISHCDRGLVGNYFFLPGDILFNLEDIKKFLRFLAVFKHIVKYKNFGNDMFGFVKINKENYTVPFVWSEGRQLMPTFYFDGVDEILKDKCICITDKWMRLYLRVCFILQKVRPELYNLKSIRVIDAMDIKPLFAPDTNFTLSWPEDGYKYENFLTIIERNDPSPEAMLAAMHGVTGPLQSPPINQNPKQNRPDLIPAASPMNEILQSPPMNQNRPDLISRTPATSQNSNIYNFSAITQLYQRPANDNVCSNPFCKECSFNNIAVYKKRRRKSKNESVLPTVVPQQMPTSSSTNRLSNVPYASPQSASSPEMQFPSPIISGASTGTVSGDLQINTNPQTDLWSQPVRSDPRTTFSQNNEPYRRQPQDQQRSRLPALYSYQQQFLAFQQQANNINNRVAPSVNTPLPQTSYSAGYNNGTPANMQNVIGSSAGYNNNRIVSSSNQNMFVTPTSYNNVSENTHLAQSVIVNSAGYYMSVDNQVYLPGSVTSSRTTVSSNGIETLL</sequence>